<dbReference type="Proteomes" id="UP000186601">
    <property type="component" value="Unassembled WGS sequence"/>
</dbReference>
<dbReference type="AlphaFoldDB" id="A0A2R6NIR1"/>
<evidence type="ECO:0008006" key="4">
    <source>
        <dbReference type="Google" id="ProtNLM"/>
    </source>
</evidence>
<gene>
    <name evidence="2" type="ORF">PHLCEN_2v11851</name>
</gene>
<organism evidence="2 3">
    <name type="scientific">Hermanssonia centrifuga</name>
    <dbReference type="NCBI Taxonomy" id="98765"/>
    <lineage>
        <taxon>Eukaryota</taxon>
        <taxon>Fungi</taxon>
        <taxon>Dikarya</taxon>
        <taxon>Basidiomycota</taxon>
        <taxon>Agaricomycotina</taxon>
        <taxon>Agaricomycetes</taxon>
        <taxon>Polyporales</taxon>
        <taxon>Meruliaceae</taxon>
        <taxon>Hermanssonia</taxon>
    </lineage>
</organism>
<evidence type="ECO:0000313" key="3">
    <source>
        <dbReference type="Proteomes" id="UP000186601"/>
    </source>
</evidence>
<evidence type="ECO:0000313" key="2">
    <source>
        <dbReference type="EMBL" id="PSR72259.1"/>
    </source>
</evidence>
<proteinExistence type="predicted"/>
<keyword evidence="3" id="KW-1185">Reference proteome</keyword>
<comment type="caution">
    <text evidence="2">The sequence shown here is derived from an EMBL/GenBank/DDBJ whole genome shotgun (WGS) entry which is preliminary data.</text>
</comment>
<name>A0A2R6NIR1_9APHY</name>
<sequence>MNSWLGRFLSRSEVEDIIDRAKVPEQPPRFASDFWDGSVIAAFKGPAGHTTPYMDTTNVDSSTARLVFVLAMDGFNPFQSKPGKGSVTSTGIYMICLNLPPHLRYLPENLYFVGAIPGKPSTDQINHFLRLIVRDLLPLWETGVFLSRTTKHARGRLVNGALIPIVADLLASRQLLGLGAINMTFFCSCCYLTLDEMENFDPGTWPSRNIEEHRRAAEAWRDAPSTQERERLFKENGIRWTELLRLPYWDPLQFAAIDSMHNHYLGLLENHCRVIWGMNVDATDGLGFAHPTRTEPARPSKEAMDVGVWYLLHGTQEQLRNHAVKAVLWYLCAERGLRRASTVSKMIAELMRWSPLLSRLPTLSESRQPALSRQPTLTTLEPDELAAPRNHSSHQIPAPPAEPQVPRSGGRKTHVLGKETLAAVHADVERTELPSWVSHAPKNFGSKTRGKLSADQWRTVCTIHLPITLIRIWQGPRELQMLDNFMDLVAAVEIGGMMQVSEEHIQLYEAKILSYLRGMKSIYLEATVKPNHHLAYHLAMFLRRFGPVHSWRAYAFERFNYMLQNLNTNMHIGELELTFMNQICRAANLRPLLRDHEVQKAIFEVINAFNEIFHEDGRGTRISDNLRLVEDAVSSRGQKQKKADQVVKLEDDVYAALLVSVNGATGRDLYVDHNAGRKMPEQEYLRSDATRLTRIFKGGVTYKACSDSRKDSHVLLDIHPEAGQPLGPSQWPPASLVAADILHIFSHKRFYGGGWIEETFLAINRLMPLSDYDTGRDIYRKYETAGGFLCYDRYCETIEIVRPDTIISHFAKTTMDIQQIEPRCVHVLPLDRMMQLISLPTFDDSDVDAL</sequence>
<dbReference type="STRING" id="98765.A0A2R6NIR1"/>
<dbReference type="PANTHER" id="PTHR46579:SF1">
    <property type="entry name" value="F5_8 TYPE C DOMAIN-CONTAINING PROTEIN"/>
    <property type="match status" value="1"/>
</dbReference>
<feature type="region of interest" description="Disordered" evidence="1">
    <location>
        <begin position="386"/>
        <end position="412"/>
    </location>
</feature>
<dbReference type="Pfam" id="PF02992">
    <property type="entry name" value="Transposase_21"/>
    <property type="match status" value="1"/>
</dbReference>
<reference evidence="2 3" key="1">
    <citation type="submission" date="2018-02" db="EMBL/GenBank/DDBJ databases">
        <title>Genome sequence of the basidiomycete white-rot fungus Phlebia centrifuga.</title>
        <authorList>
            <person name="Granchi Z."/>
            <person name="Peng M."/>
            <person name="de Vries R.P."/>
            <person name="Hilden K."/>
            <person name="Makela M.R."/>
            <person name="Grigoriev I."/>
            <person name="Riley R."/>
        </authorList>
    </citation>
    <scope>NUCLEOTIDE SEQUENCE [LARGE SCALE GENOMIC DNA]</scope>
    <source>
        <strain evidence="2 3">FBCC195</strain>
    </source>
</reference>
<protein>
    <recommendedName>
        <fullName evidence="4">Transposase</fullName>
    </recommendedName>
</protein>
<dbReference type="EMBL" id="MLYV02001198">
    <property type="protein sequence ID" value="PSR72259.1"/>
    <property type="molecule type" value="Genomic_DNA"/>
</dbReference>
<accession>A0A2R6NIR1</accession>
<dbReference type="OrthoDB" id="3269001at2759"/>
<dbReference type="PANTHER" id="PTHR46579">
    <property type="entry name" value="F5/8 TYPE C DOMAIN-CONTAINING PROTEIN-RELATED"/>
    <property type="match status" value="1"/>
</dbReference>
<evidence type="ECO:0000256" key="1">
    <source>
        <dbReference type="SAM" id="MobiDB-lite"/>
    </source>
</evidence>
<dbReference type="InterPro" id="IPR004242">
    <property type="entry name" value="Transposase_21"/>
</dbReference>